<dbReference type="EMBL" id="MZ326854">
    <property type="protein sequence ID" value="QYW01764.1"/>
    <property type="molecule type" value="Genomic_DNA"/>
</dbReference>
<sequence length="202" mass="23249">MEAVHAMIDDGQFSTRPLRGEFQWQVGRRTRPFLAYDMGSAALRNPEGGLLQFLWTAEYRDGAVWLGREGVEQVKLFDYPNLNSLSLTFDLAMNPCVAVDNGDNPQLWYYDSSAGGNVFFDVPGRTPFVCLDERRPELTEFSDIILTYMRGDKVYQRMQRDRYTIEHDHQPTLPPGKGLTDKCRITAFSATRGNRMQWRIKP</sequence>
<keyword evidence="2" id="KW-1185">Reference proteome</keyword>
<proteinExistence type="predicted"/>
<accession>A0AAE8BHQ8</accession>
<reference evidence="1 2" key="1">
    <citation type="submission" date="2021-06" db="EMBL/GenBank/DDBJ databases">
        <title>Complete genome sequence of Stenotrophomonas maltophilia phage Ptah.</title>
        <authorList>
            <person name="Berg A."/>
            <person name="Tate N."/>
            <person name="Clark J."/>
            <person name="Le T."/>
            <person name="Liu M."/>
            <person name="Burrowes B."/>
        </authorList>
    </citation>
    <scope>NUCLEOTIDE SEQUENCE [LARGE SCALE GENOMIC DNA]</scope>
</reference>
<evidence type="ECO:0008006" key="3">
    <source>
        <dbReference type="Google" id="ProtNLM"/>
    </source>
</evidence>
<evidence type="ECO:0000313" key="2">
    <source>
        <dbReference type="Proteomes" id="UP000827959"/>
    </source>
</evidence>
<gene>
    <name evidence="1" type="ORF">CPT_Ptah_049</name>
</gene>
<organism evidence="1 2">
    <name type="scientific">Stenotrophomonas phage Ptah</name>
    <dbReference type="NCBI Taxonomy" id="2859657"/>
    <lineage>
        <taxon>Viruses</taxon>
        <taxon>Duplodnaviria</taxon>
        <taxon>Heunggongvirae</taxon>
        <taxon>Uroviricota</taxon>
        <taxon>Caudoviricetes</taxon>
        <taxon>Autographivirales</taxon>
        <taxon>Autonotataviridae</taxon>
        <taxon>Gujervirinae</taxon>
        <taxon>Ponderosavirus</taxon>
        <taxon>Ponderosavirus ptah</taxon>
    </lineage>
</organism>
<name>A0AAE8BHQ8_9CAUD</name>
<evidence type="ECO:0000313" key="1">
    <source>
        <dbReference type="EMBL" id="QYW01764.1"/>
    </source>
</evidence>
<protein>
    <recommendedName>
        <fullName evidence="3">Tail fiber protein</fullName>
    </recommendedName>
</protein>
<dbReference type="Proteomes" id="UP000827959">
    <property type="component" value="Segment"/>
</dbReference>